<feature type="region of interest" description="Disordered" evidence="1">
    <location>
        <begin position="233"/>
        <end position="256"/>
    </location>
</feature>
<dbReference type="SMART" id="SM00014">
    <property type="entry name" value="acidPPc"/>
    <property type="match status" value="1"/>
</dbReference>
<feature type="domain" description="Phosphatidic acid phosphatase type 2/haloperoxidase" evidence="3">
    <location>
        <begin position="104"/>
        <end position="219"/>
    </location>
</feature>
<keyword evidence="2" id="KW-1133">Transmembrane helix</keyword>
<dbReference type="GO" id="GO:0050380">
    <property type="term" value="F:undecaprenyl-diphosphatase activity"/>
    <property type="evidence" value="ECO:0007669"/>
    <property type="project" value="UniProtKB-EC"/>
</dbReference>
<dbReference type="Proteomes" id="UP000555564">
    <property type="component" value="Unassembled WGS sequence"/>
</dbReference>
<keyword evidence="5" id="KW-1185">Reference proteome</keyword>
<reference evidence="4 5" key="1">
    <citation type="submission" date="2020-08" db="EMBL/GenBank/DDBJ databases">
        <title>Sequencing the genomes of 1000 actinobacteria strains.</title>
        <authorList>
            <person name="Klenk H.-P."/>
        </authorList>
    </citation>
    <scope>NUCLEOTIDE SEQUENCE [LARGE SCALE GENOMIC DNA]</scope>
    <source>
        <strain evidence="4 5">DSM 44936</strain>
    </source>
</reference>
<dbReference type="Gene3D" id="1.20.144.10">
    <property type="entry name" value="Phosphatidic acid phosphatase type 2/haloperoxidase"/>
    <property type="match status" value="1"/>
</dbReference>
<name>A0A7X0IBT6_9ACTN</name>
<evidence type="ECO:0000256" key="1">
    <source>
        <dbReference type="SAM" id="MobiDB-lite"/>
    </source>
</evidence>
<feature type="transmembrane region" description="Helical" evidence="2">
    <location>
        <begin position="148"/>
        <end position="170"/>
    </location>
</feature>
<proteinExistence type="predicted"/>
<dbReference type="PANTHER" id="PTHR14969:SF13">
    <property type="entry name" value="AT30094P"/>
    <property type="match status" value="1"/>
</dbReference>
<dbReference type="InterPro" id="IPR036938">
    <property type="entry name" value="PAP2/HPO_sf"/>
</dbReference>
<evidence type="ECO:0000256" key="2">
    <source>
        <dbReference type="SAM" id="Phobius"/>
    </source>
</evidence>
<feature type="transmembrane region" description="Helical" evidence="2">
    <location>
        <begin position="81"/>
        <end position="100"/>
    </location>
</feature>
<feature type="transmembrane region" description="Helical" evidence="2">
    <location>
        <begin position="22"/>
        <end position="43"/>
    </location>
</feature>
<keyword evidence="2" id="KW-0472">Membrane</keyword>
<accession>A0A7X0IBT6</accession>
<dbReference type="RefSeq" id="WP_184979287.1">
    <property type="nucleotide sequence ID" value="NZ_BAAALO010000012.1"/>
</dbReference>
<sequence length="256" mass="27026">MSSSAPPSATANQARARLGPRLALASAAAFLVAVPFTLLLILVQTSFPPLHRLDQGVAETLHAWALEHPGWVTVLDLWTDVFSPEAWRVAVVLAVAWLAYRRRWRLAAWAVTTITVGGLLGLGLKWAVDRARPHLPDPVAVAPGASFPSGHALNAALGAGVLILLVLPYVSKRAGALLWCAGAVIVAGVAYTRVALAVHWVSDVVAGVIFGAAVVIATTAAFETWRRDIGLRPAEPHIEGVEPETGPADRPEGNPQ</sequence>
<keyword evidence="4" id="KW-0378">Hydrolase</keyword>
<dbReference type="InterPro" id="IPR000326">
    <property type="entry name" value="PAP2/HPO"/>
</dbReference>
<evidence type="ECO:0000259" key="3">
    <source>
        <dbReference type="SMART" id="SM00014"/>
    </source>
</evidence>
<comment type="caution">
    <text evidence="4">The sequence shown here is derived from an EMBL/GenBank/DDBJ whole genome shotgun (WGS) entry which is preliminary data.</text>
</comment>
<gene>
    <name evidence="4" type="ORF">BJ992_001626</name>
</gene>
<dbReference type="PANTHER" id="PTHR14969">
    <property type="entry name" value="SPHINGOSINE-1-PHOSPHATE PHOSPHOHYDROLASE"/>
    <property type="match status" value="1"/>
</dbReference>
<feature type="transmembrane region" description="Helical" evidence="2">
    <location>
        <begin position="177"/>
        <end position="198"/>
    </location>
</feature>
<protein>
    <submittedName>
        <fullName evidence="4">Undecaprenyl-diphosphatase</fullName>
        <ecNumber evidence="4">3.6.1.27</ecNumber>
    </submittedName>
</protein>
<evidence type="ECO:0000313" key="5">
    <source>
        <dbReference type="Proteomes" id="UP000555564"/>
    </source>
</evidence>
<feature type="transmembrane region" description="Helical" evidence="2">
    <location>
        <begin position="107"/>
        <end position="128"/>
    </location>
</feature>
<organism evidence="4 5">
    <name type="scientific">Sphaerisporangium rubeum</name>
    <dbReference type="NCBI Taxonomy" id="321317"/>
    <lineage>
        <taxon>Bacteria</taxon>
        <taxon>Bacillati</taxon>
        <taxon>Actinomycetota</taxon>
        <taxon>Actinomycetes</taxon>
        <taxon>Streptosporangiales</taxon>
        <taxon>Streptosporangiaceae</taxon>
        <taxon>Sphaerisporangium</taxon>
    </lineage>
</organism>
<dbReference type="CDD" id="cd03392">
    <property type="entry name" value="PAP2_like_2"/>
    <property type="match status" value="1"/>
</dbReference>
<evidence type="ECO:0000313" key="4">
    <source>
        <dbReference type="EMBL" id="MBB6472195.1"/>
    </source>
</evidence>
<feature type="transmembrane region" description="Helical" evidence="2">
    <location>
        <begin position="204"/>
        <end position="222"/>
    </location>
</feature>
<feature type="compositionally biased region" description="Basic and acidic residues" evidence="1">
    <location>
        <begin position="247"/>
        <end position="256"/>
    </location>
</feature>
<dbReference type="AlphaFoldDB" id="A0A7X0IBT6"/>
<keyword evidence="2" id="KW-0812">Transmembrane</keyword>
<dbReference type="Pfam" id="PF01569">
    <property type="entry name" value="PAP2"/>
    <property type="match status" value="1"/>
</dbReference>
<dbReference type="SUPFAM" id="SSF48317">
    <property type="entry name" value="Acid phosphatase/Vanadium-dependent haloperoxidase"/>
    <property type="match status" value="1"/>
</dbReference>
<dbReference type="EMBL" id="JACHIU010000001">
    <property type="protein sequence ID" value="MBB6472195.1"/>
    <property type="molecule type" value="Genomic_DNA"/>
</dbReference>
<dbReference type="EC" id="3.6.1.27" evidence="4"/>